<dbReference type="RefSeq" id="WP_146888677.1">
    <property type="nucleotide sequence ID" value="NZ_BJXB01000026.1"/>
</dbReference>
<keyword evidence="4 7" id="KW-0813">Transport</keyword>
<evidence type="ECO:0000256" key="6">
    <source>
        <dbReference type="ARBA" id="ARBA00022592"/>
    </source>
</evidence>
<reference evidence="9 10" key="1">
    <citation type="submission" date="2019-07" db="EMBL/GenBank/DDBJ databases">
        <title>Whole genome shotgun sequence of Deinococcus cellulosilyticus NBRC 106333.</title>
        <authorList>
            <person name="Hosoyama A."/>
            <person name="Uohara A."/>
            <person name="Ohji S."/>
            <person name="Ichikawa N."/>
        </authorList>
    </citation>
    <scope>NUCLEOTIDE SEQUENCE [LARGE SCALE GENOMIC DNA]</scope>
    <source>
        <strain evidence="9 10">NBRC 106333</strain>
    </source>
</reference>
<dbReference type="PIRSF" id="PIRSF003107">
    <property type="entry name" value="PhoU"/>
    <property type="match status" value="1"/>
</dbReference>
<evidence type="ECO:0000313" key="10">
    <source>
        <dbReference type="Proteomes" id="UP000321306"/>
    </source>
</evidence>
<proteinExistence type="inferred from homology"/>
<dbReference type="GO" id="GO:0005737">
    <property type="term" value="C:cytoplasm"/>
    <property type="evidence" value="ECO:0007669"/>
    <property type="project" value="UniProtKB-SubCell"/>
</dbReference>
<sequence length="222" mass="25402">MRDQLEHSIQDIKAGFLRMLSINLEQLTLVQKGLITKNFHHLSEHAKKLDMEVDQLEHDLETMCLTAIALHQPVAGDLRFIVLVLKSLTDAERIGDYAVHVATDLEQVAGTITSGFYSDIQPLVSKLTEMMETLAYGFAEKSLRSVKDLQEMDLEVDAFYEQLQRSTLTRIMEDLRMTSSALKLTRLARSFERLGDHMVNISERIYYWITGKAFDKALSQNH</sequence>
<evidence type="ECO:0000256" key="3">
    <source>
        <dbReference type="ARBA" id="ARBA00011738"/>
    </source>
</evidence>
<dbReference type="AlphaFoldDB" id="A0A511N913"/>
<dbReference type="InterPro" id="IPR028366">
    <property type="entry name" value="PhoU"/>
</dbReference>
<dbReference type="Gene3D" id="1.20.58.220">
    <property type="entry name" value="Phosphate transport system protein phou homolog 2, domain 2"/>
    <property type="match status" value="1"/>
</dbReference>
<comment type="subunit">
    <text evidence="3 7">Homodimer.</text>
</comment>
<comment type="subcellular location">
    <subcellularLocation>
        <location evidence="1 7">Cytoplasm</location>
    </subcellularLocation>
</comment>
<evidence type="ECO:0000256" key="5">
    <source>
        <dbReference type="ARBA" id="ARBA00022490"/>
    </source>
</evidence>
<organism evidence="9 10">
    <name type="scientific">Deinococcus cellulosilyticus (strain DSM 18568 / NBRC 106333 / KACC 11606 / 5516J-15)</name>
    <dbReference type="NCBI Taxonomy" id="1223518"/>
    <lineage>
        <taxon>Bacteria</taxon>
        <taxon>Thermotogati</taxon>
        <taxon>Deinococcota</taxon>
        <taxon>Deinococci</taxon>
        <taxon>Deinococcales</taxon>
        <taxon>Deinococcaceae</taxon>
        <taxon>Deinococcus</taxon>
    </lineage>
</organism>
<evidence type="ECO:0000256" key="4">
    <source>
        <dbReference type="ARBA" id="ARBA00022448"/>
    </source>
</evidence>
<dbReference type="InterPro" id="IPR026022">
    <property type="entry name" value="PhoU_dom"/>
</dbReference>
<comment type="similarity">
    <text evidence="2 7">Belongs to the PhoU family.</text>
</comment>
<protein>
    <recommendedName>
        <fullName evidence="7">Phosphate-specific transport system accessory protein PhoU</fullName>
    </recommendedName>
</protein>
<dbReference type="SUPFAM" id="SSF109755">
    <property type="entry name" value="PhoU-like"/>
    <property type="match status" value="1"/>
</dbReference>
<gene>
    <name evidence="9" type="primary">phoU</name>
    <name evidence="9" type="ORF">DC3_46110</name>
</gene>
<evidence type="ECO:0000313" key="9">
    <source>
        <dbReference type="EMBL" id="GEM48976.1"/>
    </source>
</evidence>
<dbReference type="FunFam" id="1.20.58.220:FF:000004">
    <property type="entry name" value="Phosphate-specific transport system accessory protein PhoU"/>
    <property type="match status" value="1"/>
</dbReference>
<feature type="domain" description="PhoU" evidence="8">
    <location>
        <begin position="127"/>
        <end position="205"/>
    </location>
</feature>
<evidence type="ECO:0000256" key="2">
    <source>
        <dbReference type="ARBA" id="ARBA00008107"/>
    </source>
</evidence>
<dbReference type="InterPro" id="IPR038078">
    <property type="entry name" value="PhoU-like_sf"/>
</dbReference>
<accession>A0A511N913</accession>
<dbReference type="Proteomes" id="UP000321306">
    <property type="component" value="Unassembled WGS sequence"/>
</dbReference>
<keyword evidence="10" id="KW-1185">Reference proteome</keyword>
<dbReference type="OrthoDB" id="9814256at2"/>
<keyword evidence="5 7" id="KW-0963">Cytoplasm</keyword>
<evidence type="ECO:0000256" key="7">
    <source>
        <dbReference type="PIRNR" id="PIRNR003107"/>
    </source>
</evidence>
<dbReference type="NCBIfam" id="TIGR02135">
    <property type="entry name" value="phoU_full"/>
    <property type="match status" value="1"/>
</dbReference>
<name>A0A511N913_DEIC1</name>
<dbReference type="PANTHER" id="PTHR42930:SF3">
    <property type="entry name" value="PHOSPHATE-SPECIFIC TRANSPORT SYSTEM ACCESSORY PROTEIN PHOU"/>
    <property type="match status" value="1"/>
</dbReference>
<keyword evidence="6 7" id="KW-0592">Phosphate transport</keyword>
<evidence type="ECO:0000259" key="8">
    <source>
        <dbReference type="Pfam" id="PF01895"/>
    </source>
</evidence>
<dbReference type="GO" id="GO:0030643">
    <property type="term" value="P:intracellular phosphate ion homeostasis"/>
    <property type="evidence" value="ECO:0007669"/>
    <property type="project" value="InterPro"/>
</dbReference>
<evidence type="ECO:0000256" key="1">
    <source>
        <dbReference type="ARBA" id="ARBA00004496"/>
    </source>
</evidence>
<comment type="function">
    <text evidence="7">Plays a role in the regulation of phosphate uptake.</text>
</comment>
<dbReference type="Pfam" id="PF01895">
    <property type="entry name" value="PhoU"/>
    <property type="match status" value="2"/>
</dbReference>
<dbReference type="EMBL" id="BJXB01000026">
    <property type="protein sequence ID" value="GEM48976.1"/>
    <property type="molecule type" value="Genomic_DNA"/>
</dbReference>
<dbReference type="PANTHER" id="PTHR42930">
    <property type="entry name" value="PHOSPHATE-SPECIFIC TRANSPORT SYSTEM ACCESSORY PROTEIN PHOU"/>
    <property type="match status" value="1"/>
</dbReference>
<dbReference type="GO" id="GO:0006817">
    <property type="term" value="P:phosphate ion transport"/>
    <property type="evidence" value="ECO:0007669"/>
    <property type="project" value="UniProtKB-KW"/>
</dbReference>
<comment type="caution">
    <text evidence="9">The sequence shown here is derived from an EMBL/GenBank/DDBJ whole genome shotgun (WGS) entry which is preliminary data.</text>
</comment>
<feature type="domain" description="PhoU" evidence="8">
    <location>
        <begin position="17"/>
        <end position="104"/>
    </location>
</feature>
<dbReference type="GO" id="GO:0045936">
    <property type="term" value="P:negative regulation of phosphate metabolic process"/>
    <property type="evidence" value="ECO:0007669"/>
    <property type="project" value="InterPro"/>
</dbReference>